<dbReference type="RefSeq" id="WP_319969816.1">
    <property type="nucleotide sequence ID" value="NZ_JAXAVW010000029.1"/>
</dbReference>
<proteinExistence type="predicted"/>
<dbReference type="Proteomes" id="UP001285521">
    <property type="component" value="Unassembled WGS sequence"/>
</dbReference>
<dbReference type="InterPro" id="IPR037883">
    <property type="entry name" value="Knr4/Smi1-like_sf"/>
</dbReference>
<keyword evidence="2" id="KW-1185">Reference proteome</keyword>
<dbReference type="Gene3D" id="1.25.10.10">
    <property type="entry name" value="Leucine-rich Repeat Variant"/>
    <property type="match status" value="1"/>
</dbReference>
<dbReference type="SUPFAM" id="SSF160631">
    <property type="entry name" value="SMI1/KNR4-like"/>
    <property type="match status" value="1"/>
</dbReference>
<protein>
    <submittedName>
        <fullName evidence="1">HEAT repeat domain-containing protein</fullName>
    </submittedName>
</protein>
<reference evidence="1 2" key="2">
    <citation type="submission" date="2023-11" db="EMBL/GenBank/DDBJ databases">
        <authorList>
            <person name="Lara A.C."/>
            <person name="Chronakova A."/>
        </authorList>
    </citation>
    <scope>NUCLEOTIDE SEQUENCE [LARGE SCALE GENOMIC DNA]</scope>
    <source>
        <strain evidence="1 2">BCCO 10_0856</strain>
    </source>
</reference>
<evidence type="ECO:0000313" key="2">
    <source>
        <dbReference type="Proteomes" id="UP001285521"/>
    </source>
</evidence>
<accession>A0ABU4T9E9</accession>
<dbReference type="EMBL" id="JAXAVW010000029">
    <property type="protein sequence ID" value="MDX8034805.1"/>
    <property type="molecule type" value="Genomic_DNA"/>
</dbReference>
<gene>
    <name evidence="1" type="ORF">SK803_31705</name>
</gene>
<reference evidence="1 2" key="1">
    <citation type="submission" date="2023-11" db="EMBL/GenBank/DDBJ databases">
        <title>Lentzea sokolovensis, sp. nov., Lentzea kristufkii, sp. nov., and Lentzea miocenensis, sp. nov., rare actinobacteria from Sokolov Coal Basin, Miocene lacustrine sediment, Czech Republic.</title>
        <authorList>
            <person name="Lara A."/>
            <person name="Kotroba L."/>
            <person name="Nouioui I."/>
            <person name="Neumann-Schaal M."/>
            <person name="Mast Y."/>
            <person name="Chronakova A."/>
        </authorList>
    </citation>
    <scope>NUCLEOTIDE SEQUENCE [LARGE SCALE GENOMIC DNA]</scope>
    <source>
        <strain evidence="1 2">BCCO 10_0856</strain>
    </source>
</reference>
<dbReference type="InterPro" id="IPR011989">
    <property type="entry name" value="ARM-like"/>
</dbReference>
<dbReference type="Pfam" id="PF13646">
    <property type="entry name" value="HEAT_2"/>
    <property type="match status" value="1"/>
</dbReference>
<evidence type="ECO:0000313" key="1">
    <source>
        <dbReference type="EMBL" id="MDX8034805.1"/>
    </source>
</evidence>
<organism evidence="1 2">
    <name type="scientific">Lentzea miocenica</name>
    <dbReference type="NCBI Taxonomy" id="3095431"/>
    <lineage>
        <taxon>Bacteria</taxon>
        <taxon>Bacillati</taxon>
        <taxon>Actinomycetota</taxon>
        <taxon>Actinomycetes</taxon>
        <taxon>Pseudonocardiales</taxon>
        <taxon>Pseudonocardiaceae</taxon>
        <taxon>Lentzea</taxon>
    </lineage>
</organism>
<name>A0ABU4T9E9_9PSEU</name>
<dbReference type="InterPro" id="IPR016024">
    <property type="entry name" value="ARM-type_fold"/>
</dbReference>
<comment type="caution">
    <text evidence="1">The sequence shown here is derived from an EMBL/GenBank/DDBJ whole genome shotgun (WGS) entry which is preliminary data.</text>
</comment>
<sequence>MLTELFAEPILRPAEFLRAPGGRRLRKPLSGARIAVFERVNNVNLPSAYKLFLTHVGDGGIGPGYGLRELSIWRTVEVPESPVNVSLSEGECRALRVVDLGGTDSTALLLNGSHAGRLIDLNAGMSPQLRPEQDFLAWYLAWLTEAAGQLEFSAPRAEKELVSALLDTSSGEVRAQAVLELGAVLDIADVTVELIERTALHDPSSRVRYRAIELLGELEPLSTKVFLAALQDPKRSVSRRALVHLLRLAGDTAAWGEGLDLVRSVSDSVSVQLADELERLRTKGAIIPKEVR</sequence>
<dbReference type="SUPFAM" id="SSF48371">
    <property type="entry name" value="ARM repeat"/>
    <property type="match status" value="1"/>
</dbReference>